<dbReference type="EMBL" id="CACVBM020000832">
    <property type="protein sequence ID" value="CAA7023818.1"/>
    <property type="molecule type" value="Genomic_DNA"/>
</dbReference>
<reference evidence="1" key="1">
    <citation type="submission" date="2020-01" db="EMBL/GenBank/DDBJ databases">
        <authorList>
            <person name="Mishra B."/>
        </authorList>
    </citation>
    <scope>NUCLEOTIDE SEQUENCE [LARGE SCALE GENOMIC DNA]</scope>
</reference>
<gene>
    <name evidence="1" type="ORF">MERR_LOCUS11053</name>
</gene>
<evidence type="ECO:0000313" key="2">
    <source>
        <dbReference type="Proteomes" id="UP000467841"/>
    </source>
</evidence>
<protein>
    <submittedName>
        <fullName evidence="1">Uncharacterized protein</fullName>
    </submittedName>
</protein>
<keyword evidence="2" id="KW-1185">Reference proteome</keyword>
<comment type="caution">
    <text evidence="1">The sequence shown here is derived from an EMBL/GenBank/DDBJ whole genome shotgun (WGS) entry which is preliminary data.</text>
</comment>
<dbReference type="AlphaFoldDB" id="A0A6D2I2Q7"/>
<dbReference type="Proteomes" id="UP000467841">
    <property type="component" value="Unassembled WGS sequence"/>
</dbReference>
<name>A0A6D2I2Q7_9BRAS</name>
<organism evidence="1 2">
    <name type="scientific">Microthlaspi erraticum</name>
    <dbReference type="NCBI Taxonomy" id="1685480"/>
    <lineage>
        <taxon>Eukaryota</taxon>
        <taxon>Viridiplantae</taxon>
        <taxon>Streptophyta</taxon>
        <taxon>Embryophyta</taxon>
        <taxon>Tracheophyta</taxon>
        <taxon>Spermatophyta</taxon>
        <taxon>Magnoliopsida</taxon>
        <taxon>eudicotyledons</taxon>
        <taxon>Gunneridae</taxon>
        <taxon>Pentapetalae</taxon>
        <taxon>rosids</taxon>
        <taxon>malvids</taxon>
        <taxon>Brassicales</taxon>
        <taxon>Brassicaceae</taxon>
        <taxon>Coluteocarpeae</taxon>
        <taxon>Microthlaspi</taxon>
    </lineage>
</organism>
<evidence type="ECO:0000313" key="1">
    <source>
        <dbReference type="EMBL" id="CAA7023818.1"/>
    </source>
</evidence>
<sequence>MGIENEDLIEHYEVVLEHSRLEEQGRTLHGTQLDRAAPDEEMCHLYSQLDSAARPIGRVRPNFSNIALARPGR</sequence>
<proteinExistence type="predicted"/>
<accession>A0A6D2I2Q7</accession>